<accession>A0A2M7S544</accession>
<dbReference type="Gene3D" id="2.60.120.460">
    <property type="entry name" value="YjbQ-like"/>
    <property type="match status" value="1"/>
</dbReference>
<dbReference type="PANTHER" id="PTHR30615">
    <property type="entry name" value="UNCHARACTERIZED PROTEIN YJBQ-RELATED"/>
    <property type="match status" value="1"/>
</dbReference>
<dbReference type="InterPro" id="IPR035917">
    <property type="entry name" value="YjbQ-like_sf"/>
</dbReference>
<evidence type="ECO:0000313" key="3">
    <source>
        <dbReference type="Proteomes" id="UP000229307"/>
    </source>
</evidence>
<comment type="caution">
    <text evidence="2">The sequence shown here is derived from an EMBL/GenBank/DDBJ whole genome shotgun (WGS) entry which is preliminary data.</text>
</comment>
<dbReference type="SUPFAM" id="SSF111038">
    <property type="entry name" value="YjbQ-like"/>
    <property type="match status" value="1"/>
</dbReference>
<dbReference type="PIRSF" id="PIRSF004681">
    <property type="entry name" value="UCP004681"/>
    <property type="match status" value="1"/>
</dbReference>
<dbReference type="Pfam" id="PF01894">
    <property type="entry name" value="YjbQ"/>
    <property type="match status" value="1"/>
</dbReference>
<sequence length="138" mass="15326">MVITKTIKVDSKKELDMINITDKVQDAVGRSGAKTGTVTIFVPGATGAITAIEYENGLLKDFAGALEKIAPKHLDYEHHKKWDDDNGRSHVKASLIGPDMTVPFKDKKLILGTWQAIVFVELDTRPREREIILQILGE</sequence>
<dbReference type="Proteomes" id="UP000229307">
    <property type="component" value="Unassembled WGS sequence"/>
</dbReference>
<dbReference type="InterPro" id="IPR001602">
    <property type="entry name" value="UPF0047_YjbQ-like"/>
</dbReference>
<proteinExistence type="inferred from homology"/>
<gene>
    <name evidence="2" type="ORF">COY52_11520</name>
</gene>
<evidence type="ECO:0000313" key="2">
    <source>
        <dbReference type="EMBL" id="PIZ14680.1"/>
    </source>
</evidence>
<name>A0A2M7S544_9BACT</name>
<reference evidence="3" key="1">
    <citation type="submission" date="2017-09" db="EMBL/GenBank/DDBJ databases">
        <title>Depth-based differentiation of microbial function through sediment-hosted aquifers and enrichment of novel symbionts in the deep terrestrial subsurface.</title>
        <authorList>
            <person name="Probst A.J."/>
            <person name="Ladd B."/>
            <person name="Jarett J.K."/>
            <person name="Geller-Mcgrath D.E."/>
            <person name="Sieber C.M.K."/>
            <person name="Emerson J.B."/>
            <person name="Anantharaman K."/>
            <person name="Thomas B.C."/>
            <person name="Malmstrom R."/>
            <person name="Stieglmeier M."/>
            <person name="Klingl A."/>
            <person name="Woyke T."/>
            <person name="Ryan C.M."/>
            <person name="Banfield J.F."/>
        </authorList>
    </citation>
    <scope>NUCLEOTIDE SEQUENCE [LARGE SCALE GENOMIC DNA]</scope>
</reference>
<dbReference type="NCBIfam" id="TIGR00149">
    <property type="entry name" value="TIGR00149_YjbQ"/>
    <property type="match status" value="1"/>
</dbReference>
<organism evidence="2 3">
    <name type="scientific">Candidatus Desantisbacteria bacterium CG_4_10_14_0_8_um_filter_48_22</name>
    <dbReference type="NCBI Taxonomy" id="1974543"/>
    <lineage>
        <taxon>Bacteria</taxon>
        <taxon>Candidatus Desantisiibacteriota</taxon>
    </lineage>
</organism>
<dbReference type="AlphaFoldDB" id="A0A2M7S544"/>
<evidence type="ECO:0000256" key="1">
    <source>
        <dbReference type="ARBA" id="ARBA00005534"/>
    </source>
</evidence>
<comment type="similarity">
    <text evidence="1">Belongs to the UPF0047 family.</text>
</comment>
<dbReference type="EMBL" id="PFMR01000316">
    <property type="protein sequence ID" value="PIZ14680.1"/>
    <property type="molecule type" value="Genomic_DNA"/>
</dbReference>
<protein>
    <submittedName>
        <fullName evidence="2">Secondary thiamine-phosphate synthase enzyme</fullName>
    </submittedName>
</protein>
<dbReference type="PANTHER" id="PTHR30615:SF8">
    <property type="entry name" value="UPF0047 PROTEIN C4A8.02C"/>
    <property type="match status" value="1"/>
</dbReference>